<gene>
    <name evidence="2" type="ORF">PVAR5_6105</name>
</gene>
<reference evidence="3" key="1">
    <citation type="journal article" date="2014" name="Genome Announc.">
        <title>Draft genome sequence of the formaldehyde-resistant fungus Byssochlamys spectabilis No. 5 (anamorph Paecilomyces variotii No. 5) (NBRC109023).</title>
        <authorList>
            <person name="Oka T."/>
            <person name="Ekino K."/>
            <person name="Fukuda K."/>
            <person name="Nomura Y."/>
        </authorList>
    </citation>
    <scope>NUCLEOTIDE SEQUENCE [LARGE SCALE GENOMIC DNA]</scope>
    <source>
        <strain evidence="3">No. 5 / NBRC 109023</strain>
    </source>
</reference>
<keyword evidence="3" id="KW-1185">Reference proteome</keyword>
<sequence>MDDTGAVLAENAHDAVTNVAYPKPLDHCGNPQAEHHSMTSKTKRTLSNSSASGMFLQPETHPITEDQLVNEVRGIYAGLVMVEKKCREIDEQQSQSPDALTHPQWQALIALHRTLLHEHHDFFLASQHPSASPGLRRLAKRYAMPARMWRYGIHSFLELLRHRLPGSLEHMLTFIYMAYSMMTLLLETVPAFEETWIECLGDLARYRMAVEEVDMRDREVWSGVARYWYNKAADKNPDVGRIQHHLAVLARPNIVQQLFYYTKSLVCVQSFPSAKESILLLFNPLLDRSRPVNDRYPAAIVALVSAHATLFVKASIQQFVELTEKFVSVLDSYIARSGTLFREQGVHMVCSNYAAILEYGQEDAIIPVEFSPERTQRLDQQEVYNSSRELWKASKREILRESPMLLQETGPAKSDSGFSSSEDIVAHASYLSFSTLAVILQRVGDKNVLPSVHVSLAFLWCLAMNYRAMLPIQAYVPWVRIASFLNTLIRPDIDMERVENEEFPHPEPGITGQLPEDFLVRGHMWSQLYYPKDFFSSCTAEDEERSIEFPSIIVPRTHRCLWLGMRIASVSALTCRSMFLLTMWCQVRALDYI</sequence>
<dbReference type="GO" id="GO:0042162">
    <property type="term" value="F:telomeric DNA binding"/>
    <property type="evidence" value="ECO:0007669"/>
    <property type="project" value="TreeGrafter"/>
</dbReference>
<dbReference type="Gene3D" id="1.25.40.10">
    <property type="entry name" value="Tetratricopeptide repeat domain"/>
    <property type="match status" value="1"/>
</dbReference>
<dbReference type="PANTHER" id="PTHR15696:SF0">
    <property type="entry name" value="TELOMERASE-BINDING PROTEIN EST1A"/>
    <property type="match status" value="1"/>
</dbReference>
<dbReference type="InterPro" id="IPR018834">
    <property type="entry name" value="DNA/RNA-bd_Est1-type"/>
</dbReference>
<dbReference type="GO" id="GO:0070034">
    <property type="term" value="F:telomerase RNA binding"/>
    <property type="evidence" value="ECO:0007669"/>
    <property type="project" value="TreeGrafter"/>
</dbReference>
<dbReference type="FunFam" id="1.25.40.10:FF:000202">
    <property type="entry name" value="Unplaced genomic scaffold supercont1.7, whole genome shotgun sequence"/>
    <property type="match status" value="1"/>
</dbReference>
<accession>V5I333</accession>
<dbReference type="GO" id="GO:0000184">
    <property type="term" value="P:nuclear-transcribed mRNA catabolic process, nonsense-mediated decay"/>
    <property type="evidence" value="ECO:0007669"/>
    <property type="project" value="TreeGrafter"/>
</dbReference>
<dbReference type="OrthoDB" id="2017974at2759"/>
<evidence type="ECO:0000313" key="3">
    <source>
        <dbReference type="Proteomes" id="UP000018001"/>
    </source>
</evidence>
<dbReference type="InterPro" id="IPR011990">
    <property type="entry name" value="TPR-like_helical_dom_sf"/>
</dbReference>
<dbReference type="InterPro" id="IPR045153">
    <property type="entry name" value="Est1/Ebs1-like"/>
</dbReference>
<organism evidence="2 3">
    <name type="scientific">Byssochlamys spectabilis (strain No. 5 / NBRC 109023)</name>
    <name type="common">Paecilomyces variotii</name>
    <dbReference type="NCBI Taxonomy" id="1356009"/>
    <lineage>
        <taxon>Eukaryota</taxon>
        <taxon>Fungi</taxon>
        <taxon>Dikarya</taxon>
        <taxon>Ascomycota</taxon>
        <taxon>Pezizomycotina</taxon>
        <taxon>Eurotiomycetes</taxon>
        <taxon>Eurotiomycetidae</taxon>
        <taxon>Eurotiales</taxon>
        <taxon>Thermoascaceae</taxon>
        <taxon>Paecilomyces</taxon>
    </lineage>
</organism>
<dbReference type="EMBL" id="BAUL01000198">
    <property type="protein sequence ID" value="GAD97430.1"/>
    <property type="molecule type" value="Genomic_DNA"/>
</dbReference>
<dbReference type="HOGENOM" id="CLU_010014_4_2_1"/>
<dbReference type="eggNOG" id="ENOG502QRU3">
    <property type="taxonomic scope" value="Eukaryota"/>
</dbReference>
<proteinExistence type="predicted"/>
<comment type="caution">
    <text evidence="2">The sequence shown here is derived from an EMBL/GenBank/DDBJ whole genome shotgun (WGS) entry which is preliminary data.</text>
</comment>
<evidence type="ECO:0000259" key="1">
    <source>
        <dbReference type="Pfam" id="PF10373"/>
    </source>
</evidence>
<dbReference type="InParanoid" id="V5I333"/>
<dbReference type="Proteomes" id="UP000018001">
    <property type="component" value="Unassembled WGS sequence"/>
</dbReference>
<protein>
    <recommendedName>
        <fullName evidence="1">DNA/RNA-binding domain-containing protein</fullName>
    </recommendedName>
</protein>
<dbReference type="Pfam" id="PF10373">
    <property type="entry name" value="EST1_DNA_bind"/>
    <property type="match status" value="1"/>
</dbReference>
<evidence type="ECO:0000313" key="2">
    <source>
        <dbReference type="EMBL" id="GAD97430.1"/>
    </source>
</evidence>
<feature type="domain" description="DNA/RNA-binding" evidence="1">
    <location>
        <begin position="225"/>
        <end position="319"/>
    </location>
</feature>
<dbReference type="AlphaFoldDB" id="V5I333"/>
<dbReference type="GO" id="GO:0005697">
    <property type="term" value="C:telomerase holoenzyme complex"/>
    <property type="evidence" value="ECO:0007669"/>
    <property type="project" value="TreeGrafter"/>
</dbReference>
<dbReference type="PANTHER" id="PTHR15696">
    <property type="entry name" value="SMG-7 SUPPRESSOR WITH MORPHOLOGICAL EFFECT ON GENITALIA PROTEIN 7"/>
    <property type="match status" value="1"/>
</dbReference>
<name>V5I333_BYSSN</name>
<dbReference type="SUPFAM" id="SSF48452">
    <property type="entry name" value="TPR-like"/>
    <property type="match status" value="1"/>
</dbReference>